<evidence type="ECO:0000259" key="2">
    <source>
        <dbReference type="PROSITE" id="PS51747"/>
    </source>
</evidence>
<dbReference type="GO" id="GO:0008835">
    <property type="term" value="F:diaminohydroxyphosphoribosylaminopyrimidine deaminase activity"/>
    <property type="evidence" value="ECO:0007669"/>
    <property type="project" value="InterPro"/>
</dbReference>
<name>A0A377JMG8_9HELI</name>
<dbReference type="PANTHER" id="PTHR11079">
    <property type="entry name" value="CYTOSINE DEAMINASE FAMILY MEMBER"/>
    <property type="match status" value="1"/>
</dbReference>
<dbReference type="PANTHER" id="PTHR11079:SF162">
    <property type="entry name" value="RIBOFLAVIN BIOSYNTHESIS PROTEIN PYRD, CHLOROPLASTIC"/>
    <property type="match status" value="1"/>
</dbReference>
<comment type="pathway">
    <text evidence="1">Cofactor biosynthesis; riboflavin biosynthesis.</text>
</comment>
<dbReference type="SUPFAM" id="SSF53597">
    <property type="entry name" value="Dihydrofolate reductase-like"/>
    <property type="match status" value="1"/>
</dbReference>
<protein>
    <submittedName>
        <fullName evidence="3">Riboflavin biosynthesis protein</fullName>
    </submittedName>
</protein>
<accession>A0A377JMG8</accession>
<reference evidence="3 4" key="1">
    <citation type="submission" date="2018-06" db="EMBL/GenBank/DDBJ databases">
        <authorList>
            <consortium name="Pathogen Informatics"/>
            <person name="Doyle S."/>
        </authorList>
    </citation>
    <scope>NUCLEOTIDE SEQUENCE [LARGE SCALE GENOMIC DNA]</scope>
    <source>
        <strain evidence="3 4">NCTC12221</strain>
    </source>
</reference>
<dbReference type="EMBL" id="UGHZ01000001">
    <property type="protein sequence ID" value="STP08956.1"/>
    <property type="molecule type" value="Genomic_DNA"/>
</dbReference>
<dbReference type="InterPro" id="IPR002125">
    <property type="entry name" value="CMP_dCMP_dom"/>
</dbReference>
<dbReference type="PROSITE" id="PS51747">
    <property type="entry name" value="CYT_DCMP_DEAMINASES_2"/>
    <property type="match status" value="1"/>
</dbReference>
<evidence type="ECO:0000313" key="4">
    <source>
        <dbReference type="Proteomes" id="UP000255335"/>
    </source>
</evidence>
<dbReference type="InterPro" id="IPR004794">
    <property type="entry name" value="Eubact_RibD"/>
</dbReference>
<dbReference type="NCBIfam" id="TIGR00326">
    <property type="entry name" value="eubact_ribD"/>
    <property type="match status" value="1"/>
</dbReference>
<dbReference type="AlphaFoldDB" id="A0A377JMG8"/>
<dbReference type="Gene3D" id="3.40.140.10">
    <property type="entry name" value="Cytidine Deaminase, domain 2"/>
    <property type="match status" value="1"/>
</dbReference>
<dbReference type="GO" id="GO:0009231">
    <property type="term" value="P:riboflavin biosynthetic process"/>
    <property type="evidence" value="ECO:0007669"/>
    <property type="project" value="UniProtKB-UniPathway"/>
</dbReference>
<sequence>MNSSDDLLIKHCCDIAWEAQTLALPNPSVGAIITRENGEILSRGVHSLAGTPHAEVMAIKQAYFTLTQDSRILSLESSLELHNFLLHNHNGIFKNHSLYVSLEPCNHYGKTPPCANLIKELGFAKVIIGTRDSHTLASGGMQTLQEAGIHTSLSQIQDEAQKLLLPFEILQEKGRFVLFKIAMRLDGSYVNGQISAESSRIFTHNQRSVCDYLCISGATLRSDNPTLNARYALPPYDKHKQPKLCLFSKRENNPRFHIFRNAEEIESLKGFVVIEGGLNLLSALRKYIDMLLVHKAFFCVDLNFTQKSNAMDFELLHTMNLGKDLALWLH</sequence>
<evidence type="ECO:0000256" key="1">
    <source>
        <dbReference type="ARBA" id="ARBA00005104"/>
    </source>
</evidence>
<organism evidence="3 4">
    <name type="scientific">Helicobacter cinaedi</name>
    <dbReference type="NCBI Taxonomy" id="213"/>
    <lineage>
        <taxon>Bacteria</taxon>
        <taxon>Pseudomonadati</taxon>
        <taxon>Campylobacterota</taxon>
        <taxon>Epsilonproteobacteria</taxon>
        <taxon>Campylobacterales</taxon>
        <taxon>Helicobacteraceae</taxon>
        <taxon>Helicobacter</taxon>
    </lineage>
</organism>
<dbReference type="Gene3D" id="3.40.430.10">
    <property type="entry name" value="Dihydrofolate Reductase, subunit A"/>
    <property type="match status" value="1"/>
</dbReference>
<dbReference type="RefSeq" id="WP_115025750.1">
    <property type="nucleotide sequence ID" value="NZ_UGHZ01000001.1"/>
</dbReference>
<dbReference type="Proteomes" id="UP000255335">
    <property type="component" value="Unassembled WGS sequence"/>
</dbReference>
<dbReference type="InterPro" id="IPR024072">
    <property type="entry name" value="DHFR-like_dom_sf"/>
</dbReference>
<dbReference type="CDD" id="cd01284">
    <property type="entry name" value="Riboflavin_deaminase-reductase"/>
    <property type="match status" value="1"/>
</dbReference>
<evidence type="ECO:0000313" key="3">
    <source>
        <dbReference type="EMBL" id="STP08956.1"/>
    </source>
</evidence>
<dbReference type="SUPFAM" id="SSF53927">
    <property type="entry name" value="Cytidine deaminase-like"/>
    <property type="match status" value="1"/>
</dbReference>
<dbReference type="Pfam" id="PF00383">
    <property type="entry name" value="dCMP_cyt_deam_1"/>
    <property type="match status" value="1"/>
</dbReference>
<dbReference type="InterPro" id="IPR016193">
    <property type="entry name" value="Cytidine_deaminase-like"/>
</dbReference>
<proteinExistence type="predicted"/>
<feature type="domain" description="CMP/dCMP-type deaminase" evidence="2">
    <location>
        <begin position="3"/>
        <end position="144"/>
    </location>
</feature>
<gene>
    <name evidence="3" type="primary">ribD</name>
    <name evidence="3" type="ORF">NCTC12221_00383</name>
</gene>
<dbReference type="UniPathway" id="UPA00275"/>